<dbReference type="InterPro" id="IPR001401">
    <property type="entry name" value="Dynamin_GTPase"/>
</dbReference>
<dbReference type="PRINTS" id="PR00195">
    <property type="entry name" value="DYNAMIN"/>
</dbReference>
<dbReference type="SUPFAM" id="SSF52540">
    <property type="entry name" value="P-loop containing nucleoside triphosphate hydrolases"/>
    <property type="match status" value="1"/>
</dbReference>
<dbReference type="SMART" id="SM00302">
    <property type="entry name" value="GED"/>
    <property type="match status" value="1"/>
</dbReference>
<dbReference type="CDD" id="cd01256">
    <property type="entry name" value="PH_dynamin"/>
    <property type="match status" value="1"/>
</dbReference>
<keyword evidence="23" id="KW-0472">Membrane</keyword>
<reference evidence="41" key="1">
    <citation type="submission" date="2019-06" db="EMBL/GenBank/DDBJ databases">
        <authorList>
            <consortium name="Wellcome Sanger Institute Data Sharing"/>
        </authorList>
    </citation>
    <scope>NUCLEOTIDE SEQUENCE [LARGE SCALE GENOMIC DNA]</scope>
</reference>
<keyword evidence="22 36" id="KW-0342">GTP-binding</keyword>
<evidence type="ECO:0000256" key="14">
    <source>
        <dbReference type="ARBA" id="ARBA00022701"/>
    </source>
</evidence>
<evidence type="ECO:0000256" key="6">
    <source>
        <dbReference type="ARBA" id="ARBA00004231"/>
    </source>
</evidence>
<dbReference type="GO" id="GO:0043005">
    <property type="term" value="C:neuron projection"/>
    <property type="evidence" value="ECO:0007669"/>
    <property type="project" value="UniProtKB-KW"/>
</dbReference>
<evidence type="ECO:0000256" key="4">
    <source>
        <dbReference type="ARBA" id="ARBA00004188"/>
    </source>
</evidence>
<evidence type="ECO:0000256" key="7">
    <source>
        <dbReference type="ARBA" id="ARBA00004600"/>
    </source>
</evidence>
<dbReference type="Pfam" id="PF02212">
    <property type="entry name" value="GED"/>
    <property type="match status" value="1"/>
</dbReference>
<dbReference type="InterPro" id="IPR030381">
    <property type="entry name" value="G_DYNAMIN_dom"/>
</dbReference>
<evidence type="ECO:0000256" key="20">
    <source>
        <dbReference type="ARBA" id="ARBA00022990"/>
    </source>
</evidence>
<keyword evidence="16" id="KW-0967">Endosome</keyword>
<dbReference type="GO" id="GO:0008017">
    <property type="term" value="F:microtubule binding"/>
    <property type="evidence" value="ECO:0007669"/>
    <property type="project" value="TreeGrafter"/>
</dbReference>
<keyword evidence="21" id="KW-0770">Synapse</keyword>
<dbReference type="InterPro" id="IPR027417">
    <property type="entry name" value="P-loop_NTPase"/>
</dbReference>
<evidence type="ECO:0000256" key="32">
    <source>
        <dbReference type="ARBA" id="ARBA00046301"/>
    </source>
</evidence>
<evidence type="ECO:0000256" key="5">
    <source>
        <dbReference type="ARBA" id="ARBA00004214"/>
    </source>
</evidence>
<evidence type="ECO:0000256" key="13">
    <source>
        <dbReference type="ARBA" id="ARBA00022599"/>
    </source>
</evidence>
<evidence type="ECO:0000256" key="26">
    <source>
        <dbReference type="ARBA" id="ARBA00023212"/>
    </source>
</evidence>
<dbReference type="Ensembl" id="ENSMMDT00005013524.1">
    <property type="protein sequence ID" value="ENSMMDP00005013148.1"/>
    <property type="gene ID" value="ENSMMDG00005006834.1"/>
</dbReference>
<dbReference type="InterPro" id="IPR000375">
    <property type="entry name" value="Dynamin_stalk"/>
</dbReference>
<evidence type="ECO:0000256" key="15">
    <source>
        <dbReference type="ARBA" id="ARBA00022741"/>
    </source>
</evidence>
<dbReference type="AlphaFoldDB" id="A0A667XGB2"/>
<dbReference type="GO" id="GO:0005905">
    <property type="term" value="C:clathrin-coated pit"/>
    <property type="evidence" value="ECO:0007669"/>
    <property type="project" value="UniProtKB-SubCell"/>
</dbReference>
<dbReference type="InterPro" id="IPR011993">
    <property type="entry name" value="PH-like_dom_sf"/>
</dbReference>
<feature type="domain" description="PH" evidence="38">
    <location>
        <begin position="519"/>
        <end position="624"/>
    </location>
</feature>
<evidence type="ECO:0000313" key="41">
    <source>
        <dbReference type="Ensembl" id="ENSMMDP00005013148.1"/>
    </source>
</evidence>
<keyword evidence="12" id="KW-0254">Endocytosis</keyword>
<dbReference type="Gene3D" id="1.20.120.1240">
    <property type="entry name" value="Dynamin, middle domain"/>
    <property type="match status" value="1"/>
</dbReference>
<dbReference type="InterPro" id="IPR045063">
    <property type="entry name" value="Dynamin_N"/>
</dbReference>
<dbReference type="GO" id="GO:0098793">
    <property type="term" value="C:presynapse"/>
    <property type="evidence" value="ECO:0007669"/>
    <property type="project" value="GOC"/>
</dbReference>
<dbReference type="SMART" id="SM00233">
    <property type="entry name" value="PH"/>
    <property type="match status" value="1"/>
</dbReference>
<evidence type="ECO:0000256" key="22">
    <source>
        <dbReference type="ARBA" id="ARBA00023134"/>
    </source>
</evidence>
<dbReference type="Gene3D" id="3.40.50.300">
    <property type="entry name" value="P-loop containing nucleotide triphosphate hydrolases"/>
    <property type="match status" value="1"/>
</dbReference>
<evidence type="ECO:0000256" key="31">
    <source>
        <dbReference type="ARBA" id="ARBA00034105"/>
    </source>
</evidence>
<keyword evidence="19" id="KW-0965">Cell junction</keyword>
<sequence length="856" mass="96219">MGNRGMEDLIPLINKLQDAFSSIGQSCNLDLPQIAVVGGQSAGKSSVLENFVGKDFLPRGSGIVTRRPLILQLVNNIAEYAEFLHCKGRKFVDFDEVRAEIEAETDRITGSNKGISPIPINLRVYSPHVLNLTLIDLPGMTKVAVGDQPVDIEHQIRDMLLQFITKESCLILAVTPANTDLANSDALKIAKEVDPQGLRTIGVITKLDLMDEGTDAKDILENKLLPLRRGYIGVVNRSQKDIDGKKDIRAALAAERKFFLSHPAYRHMAERMGTPHLQKTLNQQLTNHIRDTLPGLRSKLQSQLLSLEKEVEEYKNFRPDDPTRKTKALLQMVQQFGVDFEKCIEGSGDQVDTNELSGGAKINRIFHEHFPYELVKIVFDEKELRREISHAIKNVHGVRTGLFTPDLAFEAIVKKQIVKLKTPCLKCIDLVIQELINTVRQCTNKLGSYPRLREETERIVTTYIREREGKTKDQVLLLIDIELSYINTNHEDFIGFANAQQRNTAVNKKRAIPNQGEILVIRKGWLTINISIMKGGSKEYWFVLTAESLSWYKDEEEKEKKYMLPLDNLKLRDVEKGFMSTKHIFAIFNTEHRNVYKDLHQIELACNSQDDVDSWKASFLRAGVYPEKDQTENDEAGPVDTLSMDPQLERQVETIRNLVDSYIGIINKSIRDLMPKTIMHLMINSAKDFIHSELLAYLYSSGDQNSLMEESADQAQRRDEMLRMYHALKEALHIIGDISTTTISTPVPPPVNDTWIQEASPTPQRRPAPAAAPPSRPPAVRGPTPGPPLNPSPAFGAPLNPSPAFGAPPIPSRPGPPINAFNSSQDPFSAPPQIPSRPARIPPGIPRRPPPRRNQW</sequence>
<evidence type="ECO:0000256" key="3">
    <source>
        <dbReference type="ARBA" id="ARBA00004172"/>
    </source>
</evidence>
<keyword evidence="25" id="KW-0168">Coated pit</keyword>
<dbReference type="InterPro" id="IPR022812">
    <property type="entry name" value="Dynamin"/>
</dbReference>
<dbReference type="Proteomes" id="UP000472263">
    <property type="component" value="Chromosome 8"/>
</dbReference>
<dbReference type="InterPro" id="IPR001849">
    <property type="entry name" value="PH_domain"/>
</dbReference>
<gene>
    <name evidence="41" type="primary">dnm2a</name>
</gene>
<dbReference type="PROSITE" id="PS51388">
    <property type="entry name" value="GED"/>
    <property type="match status" value="1"/>
</dbReference>
<evidence type="ECO:0000256" key="30">
    <source>
        <dbReference type="ARBA" id="ARBA00034102"/>
    </source>
</evidence>
<dbReference type="Pfam" id="PF00350">
    <property type="entry name" value="Dynamin_N"/>
    <property type="match status" value="1"/>
</dbReference>
<dbReference type="GO" id="GO:0005525">
    <property type="term" value="F:GTP binding"/>
    <property type="evidence" value="ECO:0007669"/>
    <property type="project" value="UniProtKB-KW"/>
</dbReference>
<dbReference type="InterPro" id="IPR020850">
    <property type="entry name" value="GED_dom"/>
</dbReference>
<dbReference type="GO" id="GO:0030496">
    <property type="term" value="C:midbody"/>
    <property type="evidence" value="ECO:0007669"/>
    <property type="project" value="UniProtKB-SubCell"/>
</dbReference>
<dbReference type="SMART" id="SM00053">
    <property type="entry name" value="DYNc"/>
    <property type="match status" value="1"/>
</dbReference>
<evidence type="ECO:0000259" key="39">
    <source>
        <dbReference type="PROSITE" id="PS51388"/>
    </source>
</evidence>
<dbReference type="InterPro" id="IPR003130">
    <property type="entry name" value="GED"/>
</dbReference>
<dbReference type="PROSITE" id="PS00410">
    <property type="entry name" value="G_DYNAMIN_1"/>
    <property type="match status" value="1"/>
</dbReference>
<dbReference type="GO" id="GO:0001931">
    <property type="term" value="C:uropod"/>
    <property type="evidence" value="ECO:0007669"/>
    <property type="project" value="UniProtKB-SubCell"/>
</dbReference>
<dbReference type="FunFam" id="3.40.50.300:FF:000045">
    <property type="entry name" value="dynamin-1 isoform X2"/>
    <property type="match status" value="1"/>
</dbReference>
<protein>
    <recommendedName>
        <fullName evidence="35">Dynamin-2</fullName>
        <ecNumber evidence="8">3.6.5.5</ecNumber>
    </recommendedName>
    <alternativeName>
        <fullName evidence="9">Interferon-induced GTP-binding protein Mx</fullName>
    </alternativeName>
    <alternativeName>
        <fullName evidence="29">Interferon-inducible Mx protein</fullName>
    </alternativeName>
</protein>
<keyword evidence="27" id="KW-0966">Cell projection</keyword>
<keyword evidence="28" id="KW-0968">Cytoplasmic vesicle</keyword>
<feature type="compositionally biased region" description="Pro residues" evidence="37">
    <location>
        <begin position="764"/>
        <end position="777"/>
    </location>
</feature>
<dbReference type="SUPFAM" id="SSF50729">
    <property type="entry name" value="PH domain-like"/>
    <property type="match status" value="1"/>
</dbReference>
<reference evidence="41" key="3">
    <citation type="submission" date="2025-09" db="UniProtKB">
        <authorList>
            <consortium name="Ensembl"/>
        </authorList>
    </citation>
    <scope>IDENTIFICATION</scope>
</reference>
<keyword evidence="14" id="KW-0493">Microtubule</keyword>
<dbReference type="FunFam" id="1.20.120.1240:FF:000014">
    <property type="entry name" value="Dynamin 2b"/>
    <property type="match status" value="1"/>
</dbReference>
<evidence type="ECO:0000256" key="2">
    <source>
        <dbReference type="ARBA" id="ARBA00004132"/>
    </source>
</evidence>
<evidence type="ECO:0000256" key="23">
    <source>
        <dbReference type="ARBA" id="ARBA00023136"/>
    </source>
</evidence>
<evidence type="ECO:0000256" key="36">
    <source>
        <dbReference type="RuleBase" id="RU003932"/>
    </source>
</evidence>
<comment type="catalytic activity">
    <reaction evidence="33">
        <text>GTP + H2O = GDP + phosphate + H(+)</text>
        <dbReference type="Rhea" id="RHEA:19669"/>
        <dbReference type="ChEBI" id="CHEBI:15377"/>
        <dbReference type="ChEBI" id="CHEBI:15378"/>
        <dbReference type="ChEBI" id="CHEBI:37565"/>
        <dbReference type="ChEBI" id="CHEBI:43474"/>
        <dbReference type="ChEBI" id="CHEBI:58189"/>
        <dbReference type="EC" id="3.6.5.5"/>
    </reaction>
    <physiologicalReaction direction="left-to-right" evidence="33">
        <dbReference type="Rhea" id="RHEA:19670"/>
    </physiologicalReaction>
</comment>
<dbReference type="GO" id="GO:0006909">
    <property type="term" value="P:phagocytosis"/>
    <property type="evidence" value="ECO:0007669"/>
    <property type="project" value="UniProtKB-KW"/>
</dbReference>
<dbReference type="GO" id="GO:0005874">
    <property type="term" value="C:microtubule"/>
    <property type="evidence" value="ECO:0007669"/>
    <property type="project" value="UniProtKB-KW"/>
</dbReference>
<evidence type="ECO:0000256" key="10">
    <source>
        <dbReference type="ARBA" id="ARBA00022490"/>
    </source>
</evidence>
<dbReference type="GO" id="GO:0030136">
    <property type="term" value="C:clathrin-coated vesicle"/>
    <property type="evidence" value="ECO:0007669"/>
    <property type="project" value="UniProtKB-SubCell"/>
</dbReference>
<keyword evidence="13" id="KW-0771">Synaptosome</keyword>
<dbReference type="FunFam" id="2.30.29.30:FF:000010">
    <property type="entry name" value="dynamin-1 isoform X2"/>
    <property type="match status" value="1"/>
</dbReference>
<evidence type="ECO:0000256" key="9">
    <source>
        <dbReference type="ARBA" id="ARBA00015210"/>
    </source>
</evidence>
<dbReference type="GO" id="GO:0001891">
    <property type="term" value="C:phagocytic cup"/>
    <property type="evidence" value="ECO:0007669"/>
    <property type="project" value="UniProtKB-SubCell"/>
</dbReference>
<evidence type="ECO:0000256" key="27">
    <source>
        <dbReference type="ARBA" id="ARBA00023273"/>
    </source>
</evidence>
<reference evidence="41" key="2">
    <citation type="submission" date="2025-08" db="UniProtKB">
        <authorList>
            <consortium name="Ensembl"/>
        </authorList>
    </citation>
    <scope>IDENTIFICATION</scope>
</reference>
<keyword evidence="42" id="KW-1185">Reference proteome</keyword>
<dbReference type="GeneTree" id="ENSGT00940000155764"/>
<evidence type="ECO:0000256" key="28">
    <source>
        <dbReference type="ARBA" id="ARBA00023329"/>
    </source>
</evidence>
<evidence type="ECO:0000256" key="8">
    <source>
        <dbReference type="ARBA" id="ARBA00011980"/>
    </source>
</evidence>
<evidence type="ECO:0000256" key="19">
    <source>
        <dbReference type="ARBA" id="ARBA00022949"/>
    </source>
</evidence>
<feature type="region of interest" description="Disordered" evidence="37">
    <location>
        <begin position="740"/>
        <end position="856"/>
    </location>
</feature>
<comment type="subcellular location">
    <subcellularLocation>
        <location evidence="6">Cell projection</location>
        <location evidence="6">Phagocytic cup</location>
    </subcellularLocation>
    <subcellularLocation>
        <location evidence="4">Cell projection</location>
        <location evidence="4">Podosome</location>
    </subcellularLocation>
    <subcellularLocation>
        <location evidence="34">Cell projection</location>
        <location evidence="34">Uropodium</location>
    </subcellularLocation>
    <subcellularLocation>
        <location evidence="1">Cytoplasm</location>
        <location evidence="1">Cytoskeleton</location>
        <location evidence="1">Microtubule organizing center</location>
        <location evidence="1">Centrosome</location>
        <location evidence="1">Centriole</location>
    </subcellularLocation>
    <subcellularLocation>
        <location evidence="2">Cytoplasmic vesicle</location>
        <location evidence="2">Clathrin-coated vesicle</location>
    </subcellularLocation>
    <subcellularLocation>
        <location evidence="32">Cytoplasmic vesicle</location>
        <location evidence="32">Phagosome membrane</location>
        <topology evidence="32">Peripheral membrane protein</topology>
    </subcellularLocation>
    <subcellularLocation>
        <location evidence="7">Membrane</location>
        <location evidence="7">Clathrin-coated pit</location>
    </subcellularLocation>
    <subcellularLocation>
        <location evidence="5">Midbody</location>
    </subcellularLocation>
    <subcellularLocation>
        <location evidence="31">Postsynaptic density</location>
    </subcellularLocation>
    <subcellularLocation>
        <location evidence="3">Recycling endosome</location>
    </subcellularLocation>
    <subcellularLocation>
        <location evidence="30">Synapse</location>
        <location evidence="30">Synaptosome</location>
    </subcellularLocation>
</comment>
<feature type="compositionally biased region" description="Pro residues" evidence="37">
    <location>
        <begin position="806"/>
        <end position="817"/>
    </location>
</feature>
<dbReference type="GO" id="GO:0014069">
    <property type="term" value="C:postsynaptic density"/>
    <property type="evidence" value="ECO:0007669"/>
    <property type="project" value="UniProtKB-SubCell"/>
</dbReference>
<dbReference type="PANTHER" id="PTHR11566:SF23">
    <property type="entry name" value="DYNAMIN-2"/>
    <property type="match status" value="1"/>
</dbReference>
<keyword evidence="10" id="KW-0963">Cytoplasm</keyword>
<accession>A0A667XGB2</accession>
<dbReference type="GO" id="GO:0030670">
    <property type="term" value="C:phagocytic vesicle membrane"/>
    <property type="evidence" value="ECO:0007669"/>
    <property type="project" value="UniProtKB-SubCell"/>
</dbReference>
<dbReference type="EC" id="3.6.5.5" evidence="8"/>
<evidence type="ECO:0000256" key="25">
    <source>
        <dbReference type="ARBA" id="ARBA00023176"/>
    </source>
</evidence>
<evidence type="ECO:0000256" key="33">
    <source>
        <dbReference type="ARBA" id="ARBA00050873"/>
    </source>
</evidence>
<dbReference type="GO" id="GO:0016185">
    <property type="term" value="P:synaptic vesicle budding from presynaptic endocytic zone membrane"/>
    <property type="evidence" value="ECO:0007669"/>
    <property type="project" value="TreeGrafter"/>
</dbReference>
<evidence type="ECO:0000256" key="29">
    <source>
        <dbReference type="ARBA" id="ARBA00031810"/>
    </source>
</evidence>
<dbReference type="GO" id="GO:0003924">
    <property type="term" value="F:GTPase activity"/>
    <property type="evidence" value="ECO:0007669"/>
    <property type="project" value="InterPro"/>
</dbReference>
<evidence type="ECO:0000256" key="16">
    <source>
        <dbReference type="ARBA" id="ARBA00022753"/>
    </source>
</evidence>
<evidence type="ECO:0000256" key="11">
    <source>
        <dbReference type="ARBA" id="ARBA00022553"/>
    </source>
</evidence>
<proteinExistence type="inferred from homology"/>
<dbReference type="PANTHER" id="PTHR11566">
    <property type="entry name" value="DYNAMIN"/>
    <property type="match status" value="1"/>
</dbReference>
<evidence type="ECO:0000313" key="42">
    <source>
        <dbReference type="Proteomes" id="UP000472263"/>
    </source>
</evidence>
<dbReference type="GO" id="GO:0031623">
    <property type="term" value="P:receptor internalization"/>
    <property type="evidence" value="ECO:0007669"/>
    <property type="project" value="TreeGrafter"/>
</dbReference>
<feature type="domain" description="GED" evidence="39">
    <location>
        <begin position="652"/>
        <end position="743"/>
    </location>
</feature>
<keyword evidence="17" id="KW-0378">Hydrolase</keyword>
<evidence type="ECO:0000256" key="17">
    <source>
        <dbReference type="ARBA" id="ARBA00022801"/>
    </source>
</evidence>
<dbReference type="FunFam" id="1.20.120.1240:FF:000019">
    <property type="entry name" value="Dynamin 2"/>
    <property type="match status" value="1"/>
</dbReference>
<evidence type="ECO:0000256" key="37">
    <source>
        <dbReference type="SAM" id="MobiDB-lite"/>
    </source>
</evidence>
<dbReference type="Pfam" id="PF01031">
    <property type="entry name" value="Dynamin_M"/>
    <property type="match status" value="1"/>
</dbReference>
<keyword evidence="24" id="KW-0505">Motor protein</keyword>
<dbReference type="InterPro" id="IPR019762">
    <property type="entry name" value="Dynamin_GTPase_CS"/>
</dbReference>
<dbReference type="Gene3D" id="2.30.29.30">
    <property type="entry name" value="Pleckstrin-homology domain (PH domain)/Phosphotyrosine-binding domain (PTB)"/>
    <property type="match status" value="1"/>
</dbReference>
<feature type="compositionally biased region" description="Pro residues" evidence="37">
    <location>
        <begin position="829"/>
        <end position="848"/>
    </location>
</feature>
<evidence type="ECO:0000256" key="34">
    <source>
        <dbReference type="ARBA" id="ARBA00060447"/>
    </source>
</evidence>
<evidence type="ECO:0000256" key="12">
    <source>
        <dbReference type="ARBA" id="ARBA00022583"/>
    </source>
</evidence>
<comment type="similarity">
    <text evidence="36">Belongs to the TRAFAC class dynamin-like GTPase superfamily. Dynamin/Fzo/YdjA family.</text>
</comment>
<dbReference type="Pfam" id="PF00169">
    <property type="entry name" value="PH"/>
    <property type="match status" value="1"/>
</dbReference>
<feature type="domain" description="Dynamin-type G" evidence="40">
    <location>
        <begin position="28"/>
        <end position="294"/>
    </location>
</feature>
<evidence type="ECO:0000256" key="18">
    <source>
        <dbReference type="ARBA" id="ARBA00022907"/>
    </source>
</evidence>
<evidence type="ECO:0000256" key="35">
    <source>
        <dbReference type="ARBA" id="ARBA00073712"/>
    </source>
</evidence>
<dbReference type="PROSITE" id="PS51718">
    <property type="entry name" value="G_DYNAMIN_2"/>
    <property type="match status" value="1"/>
</dbReference>
<organism evidence="41 42">
    <name type="scientific">Myripristis murdjan</name>
    <name type="common">pinecone soldierfish</name>
    <dbReference type="NCBI Taxonomy" id="586833"/>
    <lineage>
        <taxon>Eukaryota</taxon>
        <taxon>Metazoa</taxon>
        <taxon>Chordata</taxon>
        <taxon>Craniata</taxon>
        <taxon>Vertebrata</taxon>
        <taxon>Euteleostomi</taxon>
        <taxon>Actinopterygii</taxon>
        <taxon>Neopterygii</taxon>
        <taxon>Teleostei</taxon>
        <taxon>Neoteleostei</taxon>
        <taxon>Acanthomorphata</taxon>
        <taxon>Holocentriformes</taxon>
        <taxon>Holocentridae</taxon>
        <taxon>Myripristis</taxon>
    </lineage>
</organism>
<evidence type="ECO:0000256" key="21">
    <source>
        <dbReference type="ARBA" id="ARBA00023018"/>
    </source>
</evidence>
<dbReference type="GO" id="GO:0005814">
    <property type="term" value="C:centriole"/>
    <property type="evidence" value="ECO:0007669"/>
    <property type="project" value="UniProtKB-SubCell"/>
</dbReference>
<evidence type="ECO:0000256" key="1">
    <source>
        <dbReference type="ARBA" id="ARBA00004114"/>
    </source>
</evidence>
<keyword evidence="20" id="KW-0007">Acetylation</keyword>
<keyword evidence="26" id="KW-0206">Cytoskeleton</keyword>
<dbReference type="GO" id="GO:0055037">
    <property type="term" value="C:recycling endosome"/>
    <property type="evidence" value="ECO:0007669"/>
    <property type="project" value="UniProtKB-SubCell"/>
</dbReference>
<keyword evidence="15 36" id="KW-0547">Nucleotide-binding</keyword>
<evidence type="ECO:0000259" key="38">
    <source>
        <dbReference type="PROSITE" id="PS50003"/>
    </source>
</evidence>
<name>A0A667XGB2_9TELE</name>
<dbReference type="PROSITE" id="PS50003">
    <property type="entry name" value="PH_DOMAIN"/>
    <property type="match status" value="1"/>
</dbReference>
<keyword evidence="18" id="KW-0581">Phagocytosis</keyword>
<dbReference type="CDD" id="cd08771">
    <property type="entry name" value="DLP_1"/>
    <property type="match status" value="1"/>
</dbReference>
<keyword evidence="11" id="KW-0597">Phosphoprotein</keyword>
<dbReference type="GO" id="GO:0002102">
    <property type="term" value="C:podosome"/>
    <property type="evidence" value="ECO:0007669"/>
    <property type="project" value="UniProtKB-SubCell"/>
</dbReference>
<evidence type="ECO:0000259" key="40">
    <source>
        <dbReference type="PROSITE" id="PS51718"/>
    </source>
</evidence>
<evidence type="ECO:0000256" key="24">
    <source>
        <dbReference type="ARBA" id="ARBA00023175"/>
    </source>
</evidence>